<dbReference type="InterPro" id="IPR046357">
    <property type="entry name" value="PPIase_dom_sf"/>
</dbReference>
<dbReference type="PANTHER" id="PTHR47717:SF1">
    <property type="entry name" value="PEPTIDYL-PROLYL CIS-TRANS ISOMERASE FKBP19, CHLOROPLASTIC"/>
    <property type="match status" value="1"/>
</dbReference>
<organism evidence="3 4">
    <name type="scientific">Oldenlandia corymbosa var. corymbosa</name>
    <dbReference type="NCBI Taxonomy" id="529605"/>
    <lineage>
        <taxon>Eukaryota</taxon>
        <taxon>Viridiplantae</taxon>
        <taxon>Streptophyta</taxon>
        <taxon>Embryophyta</taxon>
        <taxon>Tracheophyta</taxon>
        <taxon>Spermatophyta</taxon>
        <taxon>Magnoliopsida</taxon>
        <taxon>eudicotyledons</taxon>
        <taxon>Gunneridae</taxon>
        <taxon>Pentapetalae</taxon>
        <taxon>asterids</taxon>
        <taxon>lamiids</taxon>
        <taxon>Gentianales</taxon>
        <taxon>Rubiaceae</taxon>
        <taxon>Rubioideae</taxon>
        <taxon>Spermacoceae</taxon>
        <taxon>Hedyotis-Oldenlandia complex</taxon>
        <taxon>Oldenlandia</taxon>
    </lineage>
</organism>
<proteinExistence type="predicted"/>
<dbReference type="Proteomes" id="UP001161247">
    <property type="component" value="Chromosome 2"/>
</dbReference>
<dbReference type="AlphaFoldDB" id="A0AAV1CBV4"/>
<dbReference type="EC" id="5.2.1.8" evidence="1"/>
<dbReference type="GO" id="GO:0009579">
    <property type="term" value="C:thylakoid"/>
    <property type="evidence" value="ECO:0007669"/>
    <property type="project" value="TreeGrafter"/>
</dbReference>
<dbReference type="PROSITE" id="PS50059">
    <property type="entry name" value="FKBP_PPIASE"/>
    <property type="match status" value="1"/>
</dbReference>
<reference evidence="3" key="1">
    <citation type="submission" date="2023-03" db="EMBL/GenBank/DDBJ databases">
        <authorList>
            <person name="Julca I."/>
        </authorList>
    </citation>
    <scope>NUCLEOTIDE SEQUENCE</scope>
</reference>
<feature type="domain" description="PPIase FKBP-type" evidence="2">
    <location>
        <begin position="138"/>
        <end position="257"/>
    </location>
</feature>
<name>A0AAV1CBV4_OLDCO</name>
<gene>
    <name evidence="3" type="ORF">OLC1_LOCUS4601</name>
</gene>
<dbReference type="InterPro" id="IPR001179">
    <property type="entry name" value="PPIase_FKBP_dom"/>
</dbReference>
<keyword evidence="4" id="KW-1185">Reference proteome</keyword>
<keyword evidence="1" id="KW-0413">Isomerase</keyword>
<evidence type="ECO:0000313" key="3">
    <source>
        <dbReference type="EMBL" id="CAI9093094.1"/>
    </source>
</evidence>
<dbReference type="Pfam" id="PF00254">
    <property type="entry name" value="FKBP_C"/>
    <property type="match status" value="1"/>
</dbReference>
<protein>
    <recommendedName>
        <fullName evidence="1">peptidylprolyl isomerase</fullName>
        <ecNumber evidence="1">5.2.1.8</ecNumber>
    </recommendedName>
</protein>
<evidence type="ECO:0000313" key="4">
    <source>
        <dbReference type="Proteomes" id="UP001161247"/>
    </source>
</evidence>
<sequence>MAFTVGSFPISCSSSSSWWWHKHQFQRWLITNPKSFLRRSSEAPASASEDDDRLEIHWPVVDRRRLLMSSSIAVLTLTYFNGDDDAPALAASQYADMPALRGKDYGKTKMRYPDYVETNSGLQYKDLRVGDGPTPKIGETVVVDWDGYTIGYYGRIFEARNKTKGGSFEGSEKEFYKFKIGSDEVIPAFEEAVSGMSPGGVRRIIVPPELGYPDNDYNKKGPRPTTFSGQRALDFVLRNQGLIDKTLLFDIELLKIVSS</sequence>
<dbReference type="EMBL" id="OX459119">
    <property type="protein sequence ID" value="CAI9093094.1"/>
    <property type="molecule type" value="Genomic_DNA"/>
</dbReference>
<evidence type="ECO:0000256" key="1">
    <source>
        <dbReference type="PROSITE-ProRule" id="PRU00277"/>
    </source>
</evidence>
<dbReference type="FunFam" id="3.10.50.40:FF:000034">
    <property type="entry name" value="Peptidylprolyl isomerase"/>
    <property type="match status" value="1"/>
</dbReference>
<comment type="catalytic activity">
    <reaction evidence="1">
        <text>[protein]-peptidylproline (omega=180) = [protein]-peptidylproline (omega=0)</text>
        <dbReference type="Rhea" id="RHEA:16237"/>
        <dbReference type="Rhea" id="RHEA-COMP:10747"/>
        <dbReference type="Rhea" id="RHEA-COMP:10748"/>
        <dbReference type="ChEBI" id="CHEBI:83833"/>
        <dbReference type="ChEBI" id="CHEBI:83834"/>
        <dbReference type="EC" id="5.2.1.8"/>
    </reaction>
</comment>
<dbReference type="PANTHER" id="PTHR47717">
    <property type="entry name" value="PEPTIDYL-PROLYL CIS-TRANS ISOMERASE FKBP19, CHLOROPLASTIC"/>
    <property type="match status" value="1"/>
</dbReference>
<dbReference type="GO" id="GO:0009507">
    <property type="term" value="C:chloroplast"/>
    <property type="evidence" value="ECO:0007669"/>
    <property type="project" value="TreeGrafter"/>
</dbReference>
<dbReference type="GO" id="GO:0003755">
    <property type="term" value="F:peptidyl-prolyl cis-trans isomerase activity"/>
    <property type="evidence" value="ECO:0007669"/>
    <property type="project" value="UniProtKB-KW"/>
</dbReference>
<accession>A0AAV1CBV4</accession>
<dbReference type="SUPFAM" id="SSF54534">
    <property type="entry name" value="FKBP-like"/>
    <property type="match status" value="1"/>
</dbReference>
<dbReference type="Gene3D" id="3.10.50.40">
    <property type="match status" value="1"/>
</dbReference>
<dbReference type="InterPro" id="IPR044208">
    <property type="entry name" value="FKBP19-like"/>
</dbReference>
<evidence type="ECO:0000259" key="2">
    <source>
        <dbReference type="PROSITE" id="PS50059"/>
    </source>
</evidence>
<keyword evidence="1" id="KW-0697">Rotamase</keyword>